<evidence type="ECO:0000256" key="1">
    <source>
        <dbReference type="ARBA" id="ARBA00004555"/>
    </source>
</evidence>
<dbReference type="InterPro" id="IPR008153">
    <property type="entry name" value="GAE_dom"/>
</dbReference>
<evidence type="ECO:0000256" key="3">
    <source>
        <dbReference type="ARBA" id="ARBA00022927"/>
    </source>
</evidence>
<dbReference type="Gene3D" id="2.60.40.1230">
    <property type="match status" value="1"/>
</dbReference>
<gene>
    <name evidence="6" type="ORF">Cvel_30717</name>
</gene>
<dbReference type="GO" id="GO:0006886">
    <property type="term" value="P:intracellular protein transport"/>
    <property type="evidence" value="ECO:0007669"/>
    <property type="project" value="InterPro"/>
</dbReference>
<dbReference type="VEuPathDB" id="CryptoDB:Cvel_30717"/>
<reference evidence="6" key="1">
    <citation type="submission" date="2014-11" db="EMBL/GenBank/DDBJ databases">
        <authorList>
            <person name="Otto D Thomas"/>
            <person name="Naeem Raeece"/>
        </authorList>
    </citation>
    <scope>NUCLEOTIDE SEQUENCE</scope>
</reference>
<dbReference type="GO" id="GO:0005794">
    <property type="term" value="C:Golgi apparatus"/>
    <property type="evidence" value="ECO:0007669"/>
    <property type="project" value="UniProtKB-SubCell"/>
</dbReference>
<organism evidence="6">
    <name type="scientific">Chromera velia CCMP2878</name>
    <dbReference type="NCBI Taxonomy" id="1169474"/>
    <lineage>
        <taxon>Eukaryota</taxon>
        <taxon>Sar</taxon>
        <taxon>Alveolata</taxon>
        <taxon>Colpodellida</taxon>
        <taxon>Chromeraceae</taxon>
        <taxon>Chromera</taxon>
    </lineage>
</organism>
<dbReference type="AlphaFoldDB" id="A0A0G4HRT6"/>
<dbReference type="PhylomeDB" id="A0A0G4HRT6"/>
<evidence type="ECO:0000256" key="2">
    <source>
        <dbReference type="ARBA" id="ARBA00022448"/>
    </source>
</evidence>
<dbReference type="EMBL" id="CDMZ01003616">
    <property type="protein sequence ID" value="CEM47017.1"/>
    <property type="molecule type" value="Genomic_DNA"/>
</dbReference>
<dbReference type="SUPFAM" id="SSF49348">
    <property type="entry name" value="Clathrin adaptor appendage domain"/>
    <property type="match status" value="1"/>
</dbReference>
<evidence type="ECO:0000313" key="6">
    <source>
        <dbReference type="EMBL" id="CEM47017.1"/>
    </source>
</evidence>
<feature type="domain" description="GAE" evidence="5">
    <location>
        <begin position="9"/>
        <end position="127"/>
    </location>
</feature>
<comment type="subcellular location">
    <subcellularLocation>
        <location evidence="1">Golgi apparatus</location>
    </subcellularLocation>
</comment>
<dbReference type="GO" id="GO:0016192">
    <property type="term" value="P:vesicle-mediated transport"/>
    <property type="evidence" value="ECO:0007669"/>
    <property type="project" value="InterPro"/>
</dbReference>
<accession>A0A0G4HRT6</accession>
<dbReference type="Pfam" id="PF02883">
    <property type="entry name" value="Alpha_adaptinC2"/>
    <property type="match status" value="1"/>
</dbReference>
<protein>
    <recommendedName>
        <fullName evidence="5">GAE domain-containing protein</fullName>
    </recommendedName>
</protein>
<keyword evidence="3" id="KW-0653">Protein transport</keyword>
<dbReference type="PROSITE" id="PS50180">
    <property type="entry name" value="GAE"/>
    <property type="match status" value="1"/>
</dbReference>
<keyword evidence="4" id="KW-0333">Golgi apparatus</keyword>
<name>A0A0G4HRT6_9ALVE</name>
<keyword evidence="2" id="KW-0813">Transport</keyword>
<proteinExistence type="predicted"/>
<dbReference type="InterPro" id="IPR013041">
    <property type="entry name" value="Clathrin_app_Ig-like_sf"/>
</dbReference>
<evidence type="ECO:0000256" key="4">
    <source>
        <dbReference type="ARBA" id="ARBA00023034"/>
    </source>
</evidence>
<sequence length="130" mass="13615">MGTPSPASSAFPPLTAFEGRGVSVEFQFSKLPGSAPGTFEILATYKNGNPAPCLNFTFEIAVPKYIKLQMHSASSASIEAAGGAPTTQKIEIQNGEAPAKPTLMKIRVTFIMNGQQVQEAGQVANFPAGL</sequence>
<dbReference type="SMART" id="SM00809">
    <property type="entry name" value="Alpha_adaptinC2"/>
    <property type="match status" value="1"/>
</dbReference>
<evidence type="ECO:0000259" key="5">
    <source>
        <dbReference type="PROSITE" id="PS50180"/>
    </source>
</evidence>
<dbReference type="InterPro" id="IPR008152">
    <property type="entry name" value="Clathrin_a/b/g-adaptin_app_Ig"/>
</dbReference>